<feature type="region of interest" description="Disordered" evidence="6">
    <location>
        <begin position="523"/>
        <end position="544"/>
    </location>
</feature>
<evidence type="ECO:0000256" key="4">
    <source>
        <dbReference type="ARBA" id="ARBA00023204"/>
    </source>
</evidence>
<dbReference type="GO" id="GO:0000109">
    <property type="term" value="C:nucleotide-excision repair complex"/>
    <property type="evidence" value="ECO:0007669"/>
    <property type="project" value="TreeGrafter"/>
</dbReference>
<dbReference type="SMART" id="SM00320">
    <property type="entry name" value="WD40"/>
    <property type="match status" value="5"/>
</dbReference>
<sequence length="594" mass="62421">MNELVNARAAGRLGQNAFARRVCADLLHTFRPAPRLRFDGGELGTNIDVDETGGPSRDGRGGRDMWAHQAGVNALALERFDGRIMVSGGSDATIRIWDLEQADLADPSSHTFRPVAEIARAGAVGSPNTRGPFRAQQQQQQQATHLQSSHTPAPTSQGHRFGVTHLSFYPFDNAAFLSSSFDQTLKLWATDSARLSGSFGLGSKVYSHAVSPVADHLLVACATQHPAVRLVDLRSGAAVQSLVAAGQVAGAVLSVAWSPRHEHVLASGAVDGTVRIWDVRRASGLLALLDQEDSLGPAGSSSGSSGSTSAAAARPPRASAKAHAGPVNGLAWTDDGAFLVSAGHDRRIRVWDMATGANTLVSFGPSVRNSGLSSVPMVVTPSGLTAPRQELLVWPNESEVLVFRLHDGSIVTRLRGTGATQAAVRLPQAPPPPPRAPQSLPPSSSASSSSSSARPRPSVAPTTVDRSSARRNRVTSLVWRGAGGLGSETGGTAMGGRDAVGGLYSGHLDGQIRAWAPSASTAMDNEDVVEDDADATPQALEERDRKRRALDQAYRSLMGTQITFRALELGAVLLHAACVFVTVSLTFTLLTMAR</sequence>
<keyword evidence="7" id="KW-0812">Transmembrane</keyword>
<dbReference type="PANTHER" id="PTHR46202:SF1">
    <property type="entry name" value="DNA EXCISION REPAIR PROTEIN ERCC-8"/>
    <property type="match status" value="1"/>
</dbReference>
<dbReference type="Gene3D" id="2.130.10.10">
    <property type="entry name" value="YVTN repeat-like/Quinoprotein amine dehydrogenase"/>
    <property type="match status" value="1"/>
</dbReference>
<feature type="compositionally biased region" description="Pro residues" evidence="6">
    <location>
        <begin position="428"/>
        <end position="440"/>
    </location>
</feature>
<dbReference type="PRINTS" id="PR00320">
    <property type="entry name" value="GPROTEINBRPT"/>
</dbReference>
<dbReference type="InterPro" id="IPR019775">
    <property type="entry name" value="WD40_repeat_CS"/>
</dbReference>
<dbReference type="InterPro" id="IPR036322">
    <property type="entry name" value="WD40_repeat_dom_sf"/>
</dbReference>
<dbReference type="GO" id="GO:0031464">
    <property type="term" value="C:Cul4A-RING E3 ubiquitin ligase complex"/>
    <property type="evidence" value="ECO:0007669"/>
    <property type="project" value="TreeGrafter"/>
</dbReference>
<evidence type="ECO:0000256" key="6">
    <source>
        <dbReference type="SAM" id="MobiDB-lite"/>
    </source>
</evidence>
<dbReference type="PROSITE" id="PS50294">
    <property type="entry name" value="WD_REPEATS_REGION"/>
    <property type="match status" value="3"/>
</dbReference>
<evidence type="ECO:0000256" key="5">
    <source>
        <dbReference type="PROSITE-ProRule" id="PRU00221"/>
    </source>
</evidence>
<proteinExistence type="predicted"/>
<dbReference type="PANTHER" id="PTHR46202">
    <property type="entry name" value="DNA EXCISION REPAIR PROTEIN ERCC-8"/>
    <property type="match status" value="1"/>
</dbReference>
<dbReference type="InterPro" id="IPR015943">
    <property type="entry name" value="WD40/YVTN_repeat-like_dom_sf"/>
</dbReference>
<evidence type="ECO:0000256" key="7">
    <source>
        <dbReference type="SAM" id="Phobius"/>
    </source>
</evidence>
<dbReference type="KEGG" id="ssck:SPSK_00744"/>
<evidence type="ECO:0000256" key="3">
    <source>
        <dbReference type="ARBA" id="ARBA00022763"/>
    </source>
</evidence>
<dbReference type="InterPro" id="IPR020472">
    <property type="entry name" value="WD40_PAC1"/>
</dbReference>
<dbReference type="OrthoDB" id="361494at2759"/>
<feature type="repeat" description="WD" evidence="5">
    <location>
        <begin position="252"/>
        <end position="287"/>
    </location>
</feature>
<organism evidence="8 9">
    <name type="scientific">Sporothrix schenckii 1099-18</name>
    <dbReference type="NCBI Taxonomy" id="1397361"/>
    <lineage>
        <taxon>Eukaryota</taxon>
        <taxon>Fungi</taxon>
        <taxon>Dikarya</taxon>
        <taxon>Ascomycota</taxon>
        <taxon>Pezizomycotina</taxon>
        <taxon>Sordariomycetes</taxon>
        <taxon>Sordariomycetidae</taxon>
        <taxon>Ophiostomatales</taxon>
        <taxon>Ophiostomataceae</taxon>
        <taxon>Sporothrix</taxon>
    </lineage>
</organism>
<name>A0A0F2M0Z8_SPOSC</name>
<dbReference type="EMBL" id="AXCR01000011">
    <property type="protein sequence ID" value="KJR81826.1"/>
    <property type="molecule type" value="Genomic_DNA"/>
</dbReference>
<dbReference type="AlphaFoldDB" id="A0A0F2M0Z8"/>
<feature type="repeat" description="WD" evidence="5">
    <location>
        <begin position="156"/>
        <end position="198"/>
    </location>
</feature>
<keyword evidence="7" id="KW-0472">Membrane</keyword>
<keyword evidence="7" id="KW-1133">Transmembrane helix</keyword>
<feature type="repeat" description="WD" evidence="5">
    <location>
        <begin position="320"/>
        <end position="361"/>
    </location>
</feature>
<dbReference type="VEuPathDB" id="FungiDB:SPSK_00744"/>
<feature type="transmembrane region" description="Helical" evidence="7">
    <location>
        <begin position="569"/>
        <end position="590"/>
    </location>
</feature>
<dbReference type="Proteomes" id="UP000033710">
    <property type="component" value="Unassembled WGS sequence"/>
</dbReference>
<dbReference type="PROSITE" id="PS00678">
    <property type="entry name" value="WD_REPEATS_1"/>
    <property type="match status" value="3"/>
</dbReference>
<keyword evidence="1 5" id="KW-0853">WD repeat</keyword>
<dbReference type="RefSeq" id="XP_016584502.1">
    <property type="nucleotide sequence ID" value="XM_016727692.1"/>
</dbReference>
<dbReference type="InterPro" id="IPR042238">
    <property type="entry name" value="Rad28/ERCC8/Ckn1/ATCSA-1"/>
</dbReference>
<dbReference type="SUPFAM" id="SSF50978">
    <property type="entry name" value="WD40 repeat-like"/>
    <property type="match status" value="1"/>
</dbReference>
<dbReference type="GO" id="GO:0043161">
    <property type="term" value="P:proteasome-mediated ubiquitin-dependent protein catabolic process"/>
    <property type="evidence" value="ECO:0007669"/>
    <property type="project" value="TreeGrafter"/>
</dbReference>
<protein>
    <submittedName>
        <fullName evidence="8">DNA excision repair protein ERCC-8</fullName>
    </submittedName>
</protein>
<evidence type="ECO:0000313" key="9">
    <source>
        <dbReference type="Proteomes" id="UP000033710"/>
    </source>
</evidence>
<keyword evidence="2" id="KW-0677">Repeat</keyword>
<dbReference type="GO" id="GO:0006283">
    <property type="term" value="P:transcription-coupled nucleotide-excision repair"/>
    <property type="evidence" value="ECO:0007669"/>
    <property type="project" value="InterPro"/>
</dbReference>
<comment type="caution">
    <text evidence="8">The sequence shown here is derived from an EMBL/GenBank/DDBJ whole genome shotgun (WGS) entry which is preliminary data.</text>
</comment>
<evidence type="ECO:0000256" key="2">
    <source>
        <dbReference type="ARBA" id="ARBA00022737"/>
    </source>
</evidence>
<feature type="region of interest" description="Disordered" evidence="6">
    <location>
        <begin position="424"/>
        <end position="475"/>
    </location>
</feature>
<reference evidence="8 9" key="2">
    <citation type="journal article" date="2015" name="Eukaryot. Cell">
        <title>Asexual propagation of a virulent clone complex in a human and feline outbreak of sporotrichosis.</title>
        <authorList>
            <person name="Teixeira Mde M."/>
            <person name="Rodrigues A.M."/>
            <person name="Tsui C.K."/>
            <person name="de Almeida L.G."/>
            <person name="Van Diepeningen A.D."/>
            <person name="van den Ende B.G."/>
            <person name="Fernandes G.F."/>
            <person name="Kano R."/>
            <person name="Hamelin R.C."/>
            <person name="Lopes-Bezerra L.M."/>
            <person name="Vasconcelos A.T."/>
            <person name="de Hoog S."/>
            <person name="de Camargo Z.P."/>
            <person name="Felipe M.S."/>
        </authorList>
    </citation>
    <scope>NUCLEOTIDE SEQUENCE [LARGE SCALE GENOMIC DNA]</scope>
    <source>
        <strain evidence="8 9">1099-18</strain>
    </source>
</reference>
<keyword evidence="4" id="KW-0234">DNA repair</keyword>
<feature type="compositionally biased region" description="Acidic residues" evidence="6">
    <location>
        <begin position="524"/>
        <end position="534"/>
    </location>
</feature>
<feature type="compositionally biased region" description="Polar residues" evidence="6">
    <location>
        <begin position="143"/>
        <end position="157"/>
    </location>
</feature>
<evidence type="ECO:0000313" key="8">
    <source>
        <dbReference type="EMBL" id="KJR81826.1"/>
    </source>
</evidence>
<dbReference type="Pfam" id="PF00400">
    <property type="entry name" value="WD40"/>
    <property type="match status" value="4"/>
</dbReference>
<feature type="region of interest" description="Disordered" evidence="6">
    <location>
        <begin position="123"/>
        <end position="157"/>
    </location>
</feature>
<reference evidence="8 9" key="1">
    <citation type="journal article" date="2014" name="BMC Genomics">
        <title>Comparative genomics of the major fungal agents of human and animal Sporotrichosis: Sporothrix schenckii and Sporothrix brasiliensis.</title>
        <authorList>
            <person name="Teixeira M.M."/>
            <person name="de Almeida L.G."/>
            <person name="Kubitschek-Barreira P."/>
            <person name="Alves F.L."/>
            <person name="Kioshima E.S."/>
            <person name="Abadio A.K."/>
            <person name="Fernandes L."/>
            <person name="Derengowski L.S."/>
            <person name="Ferreira K.S."/>
            <person name="Souza R.C."/>
            <person name="Ruiz J.C."/>
            <person name="de Andrade N.C."/>
            <person name="Paes H.C."/>
            <person name="Nicola A.M."/>
            <person name="Albuquerque P."/>
            <person name="Gerber A.L."/>
            <person name="Martins V.P."/>
            <person name="Peconick L.D."/>
            <person name="Neto A.V."/>
            <person name="Chaucanez C.B."/>
            <person name="Silva P.A."/>
            <person name="Cunha O.L."/>
            <person name="de Oliveira F.F."/>
            <person name="dos Santos T.C."/>
            <person name="Barros A.L."/>
            <person name="Soares M.A."/>
            <person name="de Oliveira L.M."/>
            <person name="Marini M.M."/>
            <person name="Villalobos-Duno H."/>
            <person name="Cunha M.M."/>
            <person name="de Hoog S."/>
            <person name="da Silveira J.F."/>
            <person name="Henrissat B."/>
            <person name="Nino-Vega G.A."/>
            <person name="Cisalpino P.S."/>
            <person name="Mora-Montes H.M."/>
            <person name="Almeida S.R."/>
            <person name="Stajich J.E."/>
            <person name="Lopes-Bezerra L.M."/>
            <person name="Vasconcelos A.T."/>
            <person name="Felipe M.S."/>
        </authorList>
    </citation>
    <scope>NUCLEOTIDE SEQUENCE [LARGE SCALE GENOMIC DNA]</scope>
    <source>
        <strain evidence="8 9">1099-18</strain>
    </source>
</reference>
<feature type="compositionally biased region" description="Low complexity" evidence="6">
    <location>
        <begin position="441"/>
        <end position="461"/>
    </location>
</feature>
<dbReference type="GO" id="GO:0000209">
    <property type="term" value="P:protein polyubiquitination"/>
    <property type="evidence" value="ECO:0007669"/>
    <property type="project" value="TreeGrafter"/>
</dbReference>
<feature type="compositionally biased region" description="Low complexity" evidence="6">
    <location>
        <begin position="295"/>
        <end position="324"/>
    </location>
</feature>
<gene>
    <name evidence="8" type="ORF">SPSK_00744</name>
</gene>
<evidence type="ECO:0000256" key="1">
    <source>
        <dbReference type="ARBA" id="ARBA00022574"/>
    </source>
</evidence>
<accession>A0A0F2M0Z8</accession>
<keyword evidence="3" id="KW-0227">DNA damage</keyword>
<dbReference type="InterPro" id="IPR001680">
    <property type="entry name" value="WD40_rpt"/>
</dbReference>
<feature type="repeat" description="WD" evidence="5">
    <location>
        <begin position="65"/>
        <end position="107"/>
    </location>
</feature>
<feature type="region of interest" description="Disordered" evidence="6">
    <location>
        <begin position="295"/>
        <end position="326"/>
    </location>
</feature>
<dbReference type="PROSITE" id="PS50082">
    <property type="entry name" value="WD_REPEATS_2"/>
    <property type="match status" value="4"/>
</dbReference>
<dbReference type="GeneID" id="27662969"/>